<evidence type="ECO:0000313" key="1">
    <source>
        <dbReference type="EMBL" id="ALF17825.1"/>
    </source>
</evidence>
<organism evidence="1 2">
    <name type="scientific">Fusobacterium animalis</name>
    <dbReference type="NCBI Taxonomy" id="76859"/>
    <lineage>
        <taxon>Bacteria</taxon>
        <taxon>Fusobacteriati</taxon>
        <taxon>Fusobacteriota</taxon>
        <taxon>Fusobacteriia</taxon>
        <taxon>Fusobacteriales</taxon>
        <taxon>Fusobacteriaceae</taxon>
        <taxon>Fusobacterium</taxon>
    </lineage>
</organism>
<name>A0A0M4SDK7_9FUSO</name>
<dbReference type="EMBL" id="CP012713">
    <property type="protein sequence ID" value="ALF17825.1"/>
    <property type="molecule type" value="Genomic_DNA"/>
</dbReference>
<gene>
    <name evidence="1" type="ORF">RN98_06430</name>
</gene>
<dbReference type="Proteomes" id="UP000063147">
    <property type="component" value="Chromosome"/>
</dbReference>
<proteinExistence type="predicted"/>
<reference evidence="2" key="1">
    <citation type="submission" date="2015-09" db="EMBL/GenBank/DDBJ databases">
        <authorList>
            <person name="Kook J.-K."/>
            <person name="Park S.-N."/>
            <person name="Lim Y.K."/>
            <person name="Jo E."/>
        </authorList>
    </citation>
    <scope>NUCLEOTIDE SEQUENCE [LARGE SCALE GENOMIC DNA]</scope>
    <source>
        <strain evidence="2">KCOM 1279</strain>
    </source>
</reference>
<dbReference type="PATRIC" id="fig|76859.3.peg.1290"/>
<sequence length="220" mass="26139">MTTILKKDILYKLHQANFEKIINYIQEISLLIIKEYENKNLKLPNNENQIRSIILEEYLTKQKNKYKMEDYRFLPEVFENYQGNGKYAGRVDIHVILKNDFPKEEAYYVIECKRIDGTKKMNKKYVEEGIARFITGKYSSYYHRNIMLGFIIKNINIYKNTLEIEKIQNASSDKKMHSSFVPTSNTSKNKNIEAYECIYNINGNKLQLVHIFSNYSNIIK</sequence>
<evidence type="ECO:0000313" key="2">
    <source>
        <dbReference type="Proteomes" id="UP000063147"/>
    </source>
</evidence>
<protein>
    <submittedName>
        <fullName evidence="1">Uncharacterized protein</fullName>
    </submittedName>
</protein>
<dbReference type="RefSeq" id="WP_060676205.1">
    <property type="nucleotide sequence ID" value="NZ_CP012713.1"/>
</dbReference>
<dbReference type="AlphaFoldDB" id="A0A0M4SDK7"/>
<accession>A0A0M4SDK7</accession>
<dbReference type="OrthoDB" id="1095187at2"/>